<proteinExistence type="predicted"/>
<protein>
    <submittedName>
        <fullName evidence="1">Uncharacterized protein</fullName>
    </submittedName>
</protein>
<dbReference type="RefSeq" id="WP_195004966.1">
    <property type="nucleotide sequence ID" value="NZ_JADLQN010000010.1"/>
</dbReference>
<gene>
    <name evidence="1" type="ORF">IU449_26890</name>
</gene>
<sequence>MNASIYTRTRAARKAAAALIRARLASVQAVRLVRALRKLNGIHVAGLLERGALVTVSQVLAGLGADADLIRRFASQAGKKIKAAFLGAYGSEPQQVWKVVNGRPRQVLAYVPGEPAIRAGLAAYDKTAHLVATPVAA</sequence>
<dbReference type="EMBL" id="JADLQN010000010">
    <property type="protein sequence ID" value="MBF6358127.1"/>
    <property type="molecule type" value="Genomic_DNA"/>
</dbReference>
<organism evidence="1 2">
    <name type="scientific">Nocardia higoensis</name>
    <dbReference type="NCBI Taxonomy" id="228599"/>
    <lineage>
        <taxon>Bacteria</taxon>
        <taxon>Bacillati</taxon>
        <taxon>Actinomycetota</taxon>
        <taxon>Actinomycetes</taxon>
        <taxon>Mycobacteriales</taxon>
        <taxon>Nocardiaceae</taxon>
        <taxon>Nocardia</taxon>
    </lineage>
</organism>
<name>A0ABS0DKP1_9NOCA</name>
<dbReference type="Proteomes" id="UP000707731">
    <property type="component" value="Unassembled WGS sequence"/>
</dbReference>
<evidence type="ECO:0000313" key="2">
    <source>
        <dbReference type="Proteomes" id="UP000707731"/>
    </source>
</evidence>
<keyword evidence="2" id="KW-1185">Reference proteome</keyword>
<comment type="caution">
    <text evidence="1">The sequence shown here is derived from an EMBL/GenBank/DDBJ whole genome shotgun (WGS) entry which is preliminary data.</text>
</comment>
<evidence type="ECO:0000313" key="1">
    <source>
        <dbReference type="EMBL" id="MBF6358127.1"/>
    </source>
</evidence>
<reference evidence="1 2" key="1">
    <citation type="submission" date="2020-10" db="EMBL/GenBank/DDBJ databases">
        <title>Identification of Nocardia species via Next-generation sequencing and recognition of intraspecies genetic diversity.</title>
        <authorList>
            <person name="Li P."/>
            <person name="Li P."/>
            <person name="Lu B."/>
        </authorList>
    </citation>
    <scope>NUCLEOTIDE SEQUENCE [LARGE SCALE GENOMIC DNA]</scope>
    <source>
        <strain evidence="1 2">BJ06-0143</strain>
    </source>
</reference>
<accession>A0ABS0DKP1</accession>